<feature type="domain" description="PAC" evidence="9">
    <location>
        <begin position="594"/>
        <end position="646"/>
    </location>
</feature>
<dbReference type="PANTHER" id="PTHR43304">
    <property type="entry name" value="PHYTOCHROME-LIKE PROTEIN CPH1"/>
    <property type="match status" value="1"/>
</dbReference>
<keyword evidence="11" id="KW-1185">Reference proteome</keyword>
<evidence type="ECO:0000256" key="3">
    <source>
        <dbReference type="ARBA" id="ARBA00022553"/>
    </source>
</evidence>
<keyword evidence="4" id="KW-0808">Transferase</keyword>
<dbReference type="InterPro" id="IPR000700">
    <property type="entry name" value="PAS-assoc_C"/>
</dbReference>
<dbReference type="InterPro" id="IPR004358">
    <property type="entry name" value="Sig_transdc_His_kin-like_C"/>
</dbReference>
<protein>
    <recommendedName>
        <fullName evidence="2">histidine kinase</fullName>
        <ecNumber evidence="2">2.7.13.3</ecNumber>
    </recommendedName>
</protein>
<dbReference type="SUPFAM" id="SSF55785">
    <property type="entry name" value="PYP-like sensor domain (PAS domain)"/>
    <property type="match status" value="5"/>
</dbReference>
<dbReference type="Proteomes" id="UP001597469">
    <property type="component" value="Unassembled WGS sequence"/>
</dbReference>
<keyword evidence="5" id="KW-0418">Kinase</keyword>
<feature type="domain" description="PAC" evidence="9">
    <location>
        <begin position="468"/>
        <end position="520"/>
    </location>
</feature>
<accession>A0ABW5LZT1</accession>
<evidence type="ECO:0000259" key="7">
    <source>
        <dbReference type="PROSITE" id="PS50109"/>
    </source>
</evidence>
<dbReference type="SUPFAM" id="SSF47384">
    <property type="entry name" value="Homodimeric domain of signal transducing histidine kinase"/>
    <property type="match status" value="1"/>
</dbReference>
<dbReference type="PROSITE" id="PS50112">
    <property type="entry name" value="PAS"/>
    <property type="match status" value="5"/>
</dbReference>
<comment type="catalytic activity">
    <reaction evidence="1">
        <text>ATP + protein L-histidine = ADP + protein N-phospho-L-histidine.</text>
        <dbReference type="EC" id="2.7.13.3"/>
    </reaction>
</comment>
<dbReference type="Gene3D" id="3.30.565.10">
    <property type="entry name" value="Histidine kinase-like ATPase, C-terminal domain"/>
    <property type="match status" value="1"/>
</dbReference>
<evidence type="ECO:0000256" key="4">
    <source>
        <dbReference type="ARBA" id="ARBA00022679"/>
    </source>
</evidence>
<dbReference type="EMBL" id="JBHULN010000001">
    <property type="protein sequence ID" value="MFD2569564.1"/>
    <property type="molecule type" value="Genomic_DNA"/>
</dbReference>
<evidence type="ECO:0000256" key="1">
    <source>
        <dbReference type="ARBA" id="ARBA00000085"/>
    </source>
</evidence>
<dbReference type="InterPro" id="IPR052162">
    <property type="entry name" value="Sensor_kinase/Photoreceptor"/>
</dbReference>
<feature type="domain" description="PAS" evidence="8">
    <location>
        <begin position="151"/>
        <end position="202"/>
    </location>
</feature>
<comment type="caution">
    <text evidence="10">The sequence shown here is derived from an EMBL/GenBank/DDBJ whole genome shotgun (WGS) entry which is preliminary data.</text>
</comment>
<dbReference type="InterPro" id="IPR003661">
    <property type="entry name" value="HisK_dim/P_dom"/>
</dbReference>
<dbReference type="Pfam" id="PF08448">
    <property type="entry name" value="PAS_4"/>
    <property type="match status" value="1"/>
</dbReference>
<dbReference type="InterPro" id="IPR035965">
    <property type="entry name" value="PAS-like_dom_sf"/>
</dbReference>
<dbReference type="NCBIfam" id="TIGR00229">
    <property type="entry name" value="sensory_box"/>
    <property type="match status" value="5"/>
</dbReference>
<dbReference type="SMART" id="SM00387">
    <property type="entry name" value="HATPase_c"/>
    <property type="match status" value="1"/>
</dbReference>
<keyword evidence="3" id="KW-0597">Phosphoprotein</keyword>
<dbReference type="PROSITE" id="PS50109">
    <property type="entry name" value="HIS_KIN"/>
    <property type="match status" value="1"/>
</dbReference>
<dbReference type="InterPro" id="IPR003594">
    <property type="entry name" value="HATPase_dom"/>
</dbReference>
<evidence type="ECO:0000256" key="6">
    <source>
        <dbReference type="SAM" id="MobiDB-lite"/>
    </source>
</evidence>
<dbReference type="CDD" id="cd00130">
    <property type="entry name" value="PAS"/>
    <property type="match status" value="5"/>
</dbReference>
<dbReference type="InterPro" id="IPR001610">
    <property type="entry name" value="PAC"/>
</dbReference>
<dbReference type="SUPFAM" id="SSF55874">
    <property type="entry name" value="ATPase domain of HSP90 chaperone/DNA topoisomerase II/histidine kinase"/>
    <property type="match status" value="1"/>
</dbReference>
<dbReference type="InterPro" id="IPR013656">
    <property type="entry name" value="PAS_4"/>
</dbReference>
<dbReference type="SMART" id="SM00086">
    <property type="entry name" value="PAC"/>
    <property type="match status" value="4"/>
</dbReference>
<dbReference type="InterPro" id="IPR036890">
    <property type="entry name" value="HATPase_C_sf"/>
</dbReference>
<evidence type="ECO:0000313" key="11">
    <source>
        <dbReference type="Proteomes" id="UP001597469"/>
    </source>
</evidence>
<dbReference type="InterPro" id="IPR036097">
    <property type="entry name" value="HisK_dim/P_sf"/>
</dbReference>
<sequence length="895" mass="103482">MDSNCSQHQSTPSNLSQPGAWEAHDLWTMISESIKDFAIFTTDLERRVTSWNAGAQAILGYTEEQIINQLADSIFTPEDRLAGAPGQEQQKALNEGKAEDERWHLRQDGSRFWASGMVRPLKDKNGTNIGLVKVMRDLTTQKQTEDSLLQSQKQTVDILESTTDAFYALDEDFRFTYVNQRAARLWGRDRDSLIGRHYWTEFPDAVGSESYHKHYQAVKEGKPIHYETISLLLEAWIDVLIYPGSQGGLSVFFRDVTQRKQAEEVLRLSEQRLQQVLSIQTVGVIYFSLGGDITDANEAFQRMSGYAKDDFVRGRVRWDELTPPEFMPVTQIAQQEYRTRGENTPYQKQYIRPDGSRWWGLFAGKRLYEDEYVEFVLDITPEKEAEQALLLSQQRFDLLSKATQDAIWDWNLLTDEIWWNEGFNELFGYQNQAIEPTSISWSGRVHPDDVERVVGGIHQVIDQGGKHWSAEYRFRRQDGSYAIVHDRSYTLYDQSGKPYRMLGSMQDITRRKESEVTLIQSEERFRTLASSIDQLAWIAGADGWIHWYNDRWYAYTGTTIEQMQGWGWQAVHHPEHLDRVVEFVQEAWRGNQPWELTFPLRDRHGQYRWFLTRVYPVKDHAGRVLQWVGTNTDIDAHKQAEELLEQKVRERTGALEAKTRELEEFTYVSHHDLKEPIRKIQIFSQLIRSESGEQLSDTSRHHLERVIQSANRMNEALRDVLRYASLSQPEHFEVVDLNQVLRAVLDDLELVIGETKAQLEVSSLPTLEASAYQMHQLFYNLLANALKFTATDQPPHIRITCQQVRGNEILSEPLTNRLFYQIAVSDQGIGFDPHQADKLFGMFQRLHGKSQYEGTGVGLALVRKVVLNHGGRVWAEGMPGQGATFYVRIPASQYR</sequence>
<dbReference type="SMART" id="SM00388">
    <property type="entry name" value="HisKA"/>
    <property type="match status" value="1"/>
</dbReference>
<evidence type="ECO:0000256" key="5">
    <source>
        <dbReference type="ARBA" id="ARBA00022777"/>
    </source>
</evidence>
<reference evidence="11" key="1">
    <citation type="journal article" date="2019" name="Int. J. Syst. Evol. Microbiol.">
        <title>The Global Catalogue of Microorganisms (GCM) 10K type strain sequencing project: providing services to taxonomists for standard genome sequencing and annotation.</title>
        <authorList>
            <consortium name="The Broad Institute Genomics Platform"/>
            <consortium name="The Broad Institute Genome Sequencing Center for Infectious Disease"/>
            <person name="Wu L."/>
            <person name="Ma J."/>
        </authorList>
    </citation>
    <scope>NUCLEOTIDE SEQUENCE [LARGE SCALE GENOMIC DNA]</scope>
    <source>
        <strain evidence="11">KCTC 42805</strain>
    </source>
</reference>
<dbReference type="InterPro" id="IPR005467">
    <property type="entry name" value="His_kinase_dom"/>
</dbReference>
<feature type="domain" description="PAS" evidence="8">
    <location>
        <begin position="521"/>
        <end position="591"/>
    </location>
</feature>
<dbReference type="InterPro" id="IPR000014">
    <property type="entry name" value="PAS"/>
</dbReference>
<dbReference type="CDD" id="cd00082">
    <property type="entry name" value="HisKA"/>
    <property type="match status" value="1"/>
</dbReference>
<gene>
    <name evidence="10" type="ORF">ACFSUS_02910</name>
</gene>
<evidence type="ECO:0000256" key="2">
    <source>
        <dbReference type="ARBA" id="ARBA00012438"/>
    </source>
</evidence>
<dbReference type="SMART" id="SM00091">
    <property type="entry name" value="PAS"/>
    <property type="match status" value="5"/>
</dbReference>
<dbReference type="PRINTS" id="PR00344">
    <property type="entry name" value="BCTRLSENSOR"/>
</dbReference>
<dbReference type="RefSeq" id="WP_381518803.1">
    <property type="nucleotide sequence ID" value="NZ_JBHULN010000001.1"/>
</dbReference>
<dbReference type="EC" id="2.7.13.3" evidence="2"/>
<evidence type="ECO:0000259" key="8">
    <source>
        <dbReference type="PROSITE" id="PS50112"/>
    </source>
</evidence>
<dbReference type="PANTHER" id="PTHR43304:SF1">
    <property type="entry name" value="PAC DOMAIN-CONTAINING PROTEIN"/>
    <property type="match status" value="1"/>
</dbReference>
<dbReference type="InterPro" id="IPR013655">
    <property type="entry name" value="PAS_fold_3"/>
</dbReference>
<dbReference type="Pfam" id="PF00512">
    <property type="entry name" value="HisKA"/>
    <property type="match status" value="1"/>
</dbReference>
<dbReference type="Pfam" id="PF13426">
    <property type="entry name" value="PAS_9"/>
    <property type="match status" value="2"/>
</dbReference>
<feature type="domain" description="Histidine kinase" evidence="7">
    <location>
        <begin position="668"/>
        <end position="893"/>
    </location>
</feature>
<feature type="domain" description="PAS" evidence="8">
    <location>
        <begin position="392"/>
        <end position="464"/>
    </location>
</feature>
<dbReference type="Gene3D" id="3.30.450.20">
    <property type="entry name" value="PAS domain"/>
    <property type="match status" value="5"/>
</dbReference>
<feature type="domain" description="PAS" evidence="8">
    <location>
        <begin position="39"/>
        <end position="80"/>
    </location>
</feature>
<feature type="region of interest" description="Disordered" evidence="6">
    <location>
        <begin position="79"/>
        <end position="99"/>
    </location>
</feature>
<name>A0ABW5LZT1_9BACT</name>
<dbReference type="PROSITE" id="PS50113">
    <property type="entry name" value="PAC"/>
    <property type="match status" value="3"/>
</dbReference>
<proteinExistence type="predicted"/>
<dbReference type="Pfam" id="PF08447">
    <property type="entry name" value="PAS_3"/>
    <property type="match status" value="2"/>
</dbReference>
<feature type="domain" description="PAC" evidence="9">
    <location>
        <begin position="98"/>
        <end position="150"/>
    </location>
</feature>
<evidence type="ECO:0000259" key="9">
    <source>
        <dbReference type="PROSITE" id="PS50113"/>
    </source>
</evidence>
<dbReference type="Gene3D" id="1.10.287.130">
    <property type="match status" value="1"/>
</dbReference>
<evidence type="ECO:0000313" key="10">
    <source>
        <dbReference type="EMBL" id="MFD2569564.1"/>
    </source>
</evidence>
<dbReference type="Pfam" id="PF02518">
    <property type="entry name" value="HATPase_c"/>
    <property type="match status" value="1"/>
</dbReference>
<organism evidence="10 11">
    <name type="scientific">Spirosoma soli</name>
    <dbReference type="NCBI Taxonomy" id="1770529"/>
    <lineage>
        <taxon>Bacteria</taxon>
        <taxon>Pseudomonadati</taxon>
        <taxon>Bacteroidota</taxon>
        <taxon>Cytophagia</taxon>
        <taxon>Cytophagales</taxon>
        <taxon>Cytophagaceae</taxon>
        <taxon>Spirosoma</taxon>
    </lineage>
</organism>
<feature type="domain" description="PAS" evidence="8">
    <location>
        <begin position="269"/>
        <end position="312"/>
    </location>
</feature>